<reference evidence="1" key="1">
    <citation type="journal article" date="2014" name="Front. Microbiol.">
        <title>High frequency of phylogenetically diverse reductive dehalogenase-homologous genes in deep subseafloor sedimentary metagenomes.</title>
        <authorList>
            <person name="Kawai M."/>
            <person name="Futagami T."/>
            <person name="Toyoda A."/>
            <person name="Takaki Y."/>
            <person name="Nishi S."/>
            <person name="Hori S."/>
            <person name="Arai W."/>
            <person name="Tsubouchi T."/>
            <person name="Morono Y."/>
            <person name="Uchiyama I."/>
            <person name="Ito T."/>
            <person name="Fujiyama A."/>
            <person name="Inagaki F."/>
            <person name="Takami H."/>
        </authorList>
    </citation>
    <scope>NUCLEOTIDE SEQUENCE</scope>
    <source>
        <strain evidence="1">Expedition CK06-06</strain>
    </source>
</reference>
<gene>
    <name evidence="1" type="ORF">S01H1_23360</name>
</gene>
<evidence type="ECO:0000313" key="1">
    <source>
        <dbReference type="EMBL" id="GAF97039.1"/>
    </source>
</evidence>
<feature type="non-terminal residue" evidence="1">
    <location>
        <position position="50"/>
    </location>
</feature>
<sequence>MAIIDPYSPEEVKKNREVREKRLAKQKRKKSLALAEQFEEGVSILTAPLD</sequence>
<dbReference type="EMBL" id="BARS01013463">
    <property type="protein sequence ID" value="GAF97039.1"/>
    <property type="molecule type" value="Genomic_DNA"/>
</dbReference>
<accession>X0TUY2</accession>
<name>X0TUY2_9ZZZZ</name>
<organism evidence="1">
    <name type="scientific">marine sediment metagenome</name>
    <dbReference type="NCBI Taxonomy" id="412755"/>
    <lineage>
        <taxon>unclassified sequences</taxon>
        <taxon>metagenomes</taxon>
        <taxon>ecological metagenomes</taxon>
    </lineage>
</organism>
<proteinExistence type="predicted"/>
<protein>
    <submittedName>
        <fullName evidence="1">Uncharacterized protein</fullName>
    </submittedName>
</protein>
<comment type="caution">
    <text evidence="1">The sequence shown here is derived from an EMBL/GenBank/DDBJ whole genome shotgun (WGS) entry which is preliminary data.</text>
</comment>
<dbReference type="AlphaFoldDB" id="X0TUY2"/>